<organism evidence="8 9">
    <name type="scientific">Popillia japonica</name>
    <name type="common">Japanese beetle</name>
    <dbReference type="NCBI Taxonomy" id="7064"/>
    <lineage>
        <taxon>Eukaryota</taxon>
        <taxon>Metazoa</taxon>
        <taxon>Ecdysozoa</taxon>
        <taxon>Arthropoda</taxon>
        <taxon>Hexapoda</taxon>
        <taxon>Insecta</taxon>
        <taxon>Pterygota</taxon>
        <taxon>Neoptera</taxon>
        <taxon>Endopterygota</taxon>
        <taxon>Coleoptera</taxon>
        <taxon>Polyphaga</taxon>
        <taxon>Scarabaeiformia</taxon>
        <taxon>Scarabaeidae</taxon>
        <taxon>Rutelinae</taxon>
        <taxon>Popillia</taxon>
    </lineage>
</organism>
<dbReference type="AlphaFoldDB" id="A0AAW1LTN7"/>
<dbReference type="InterPro" id="IPR001683">
    <property type="entry name" value="PX_dom"/>
</dbReference>
<comment type="subcellular location">
    <subcellularLocation>
        <location evidence="1">Early endosome membrane</location>
        <topology evidence="1">Peripheral membrane protein</topology>
        <orientation evidence="1">Cytoplasmic side</orientation>
    </subcellularLocation>
</comment>
<dbReference type="GO" id="GO:1901981">
    <property type="term" value="F:phosphatidylinositol phosphate binding"/>
    <property type="evidence" value="ECO:0007669"/>
    <property type="project" value="TreeGrafter"/>
</dbReference>
<comment type="caution">
    <text evidence="8">The sequence shown here is derived from an EMBL/GenBank/DDBJ whole genome shotgun (WGS) entry which is preliminary data.</text>
</comment>
<dbReference type="SMART" id="SM00312">
    <property type="entry name" value="PX"/>
    <property type="match status" value="1"/>
</dbReference>
<dbReference type="EMBL" id="JASPKY010000103">
    <property type="protein sequence ID" value="KAK9737192.1"/>
    <property type="molecule type" value="Genomic_DNA"/>
</dbReference>
<keyword evidence="5" id="KW-0446">Lipid-binding</keyword>
<dbReference type="InterPro" id="IPR039937">
    <property type="entry name" value="SNX20/SNX21"/>
</dbReference>
<dbReference type="Proteomes" id="UP001458880">
    <property type="component" value="Unassembled WGS sequence"/>
</dbReference>
<evidence type="ECO:0000256" key="1">
    <source>
        <dbReference type="ARBA" id="ARBA00004469"/>
    </source>
</evidence>
<reference evidence="8 9" key="1">
    <citation type="journal article" date="2024" name="BMC Genomics">
        <title>De novo assembly and annotation of Popillia japonica's genome with initial clues to its potential as an invasive pest.</title>
        <authorList>
            <person name="Cucini C."/>
            <person name="Boschi S."/>
            <person name="Funari R."/>
            <person name="Cardaioli E."/>
            <person name="Iannotti N."/>
            <person name="Marturano G."/>
            <person name="Paoli F."/>
            <person name="Bruttini M."/>
            <person name="Carapelli A."/>
            <person name="Frati F."/>
            <person name="Nardi F."/>
        </authorList>
    </citation>
    <scope>NUCLEOTIDE SEQUENCE [LARGE SCALE GENOMIC DNA]</scope>
    <source>
        <strain evidence="8">DMR45628</strain>
    </source>
</reference>
<accession>A0AAW1LTN7</accession>
<feature type="domain" description="PX" evidence="7">
    <location>
        <begin position="16"/>
        <end position="134"/>
    </location>
</feature>
<dbReference type="PANTHER" id="PTHR20939">
    <property type="entry name" value="SORTING NEXIN 20, 21"/>
    <property type="match status" value="1"/>
</dbReference>
<keyword evidence="2" id="KW-0813">Transport</keyword>
<name>A0AAW1LTN7_POPJA</name>
<evidence type="ECO:0000256" key="2">
    <source>
        <dbReference type="ARBA" id="ARBA00022448"/>
    </source>
</evidence>
<dbReference type="PROSITE" id="PS50195">
    <property type="entry name" value="PX"/>
    <property type="match status" value="1"/>
</dbReference>
<evidence type="ECO:0000256" key="4">
    <source>
        <dbReference type="ARBA" id="ARBA00022927"/>
    </source>
</evidence>
<dbReference type="GO" id="GO:0015031">
    <property type="term" value="P:protein transport"/>
    <property type="evidence" value="ECO:0007669"/>
    <property type="project" value="UniProtKB-KW"/>
</dbReference>
<dbReference type="GO" id="GO:0031901">
    <property type="term" value="C:early endosome membrane"/>
    <property type="evidence" value="ECO:0007669"/>
    <property type="project" value="UniProtKB-SubCell"/>
</dbReference>
<keyword evidence="9" id="KW-1185">Reference proteome</keyword>
<evidence type="ECO:0000256" key="5">
    <source>
        <dbReference type="ARBA" id="ARBA00023121"/>
    </source>
</evidence>
<dbReference type="InterPro" id="IPR036871">
    <property type="entry name" value="PX_dom_sf"/>
</dbReference>
<keyword evidence="3" id="KW-0967">Endosome</keyword>
<evidence type="ECO:0000313" key="9">
    <source>
        <dbReference type="Proteomes" id="UP001458880"/>
    </source>
</evidence>
<evidence type="ECO:0000259" key="7">
    <source>
        <dbReference type="PROSITE" id="PS50195"/>
    </source>
</evidence>
<dbReference type="Gene3D" id="3.30.1520.10">
    <property type="entry name" value="Phox-like domain"/>
    <property type="match status" value="1"/>
</dbReference>
<evidence type="ECO:0000256" key="3">
    <source>
        <dbReference type="ARBA" id="ARBA00022753"/>
    </source>
</evidence>
<dbReference type="Pfam" id="PF00787">
    <property type="entry name" value="PX"/>
    <property type="match status" value="1"/>
</dbReference>
<protein>
    <submittedName>
        <fullName evidence="8">PX domain</fullName>
    </submittedName>
</protein>
<keyword evidence="4" id="KW-0653">Protein transport</keyword>
<evidence type="ECO:0000256" key="6">
    <source>
        <dbReference type="ARBA" id="ARBA00023136"/>
    </source>
</evidence>
<dbReference type="PANTHER" id="PTHR20939:SF11">
    <property type="entry name" value="LD12265P"/>
    <property type="match status" value="1"/>
</dbReference>
<keyword evidence="6" id="KW-0472">Membrane</keyword>
<proteinExistence type="predicted"/>
<dbReference type="SUPFAM" id="SSF64268">
    <property type="entry name" value="PX domain"/>
    <property type="match status" value="1"/>
</dbReference>
<gene>
    <name evidence="8" type="ORF">QE152_g10924</name>
</gene>
<evidence type="ECO:0000313" key="8">
    <source>
        <dbReference type="EMBL" id="KAK9737192.1"/>
    </source>
</evidence>
<sequence>MLAVRQPEEGDHASPLLFEIVSAYICEKEGPEKKYVIYKLVVRHASGKQDTTLATIDRRYTDFYNLYMALKKDYPDLVSTVVFPKKVILGNFDNSLITARSTGFESFLKFISHEPKLHATRALLNFLQDKEIIKVKELIDSKEYSYAISLLENIFRLLNNVYTDRSPPVLLALSRLLGCSILIPGSPGAEKWADLALHRFEGVSDSDLLELYLPLLHACIKVWWQLGRDKAQLESRFLNLRRQGLKVNESVSLLEAVDTVEKKI</sequence>